<dbReference type="PIRSF" id="PIRSF006305">
    <property type="entry name" value="Maf"/>
    <property type="match status" value="1"/>
</dbReference>
<keyword evidence="2 4" id="KW-0378">Hydrolase</keyword>
<feature type="site" description="Important for substrate specificity" evidence="4">
    <location>
        <position position="183"/>
    </location>
</feature>
<reference evidence="5" key="1">
    <citation type="submission" date="2016-01" db="EMBL/GenBank/DDBJ databases">
        <authorList>
            <person name="Peeters C."/>
        </authorList>
    </citation>
    <scope>NUCLEOTIDE SEQUENCE</scope>
    <source>
        <strain evidence="5">LMG 29320</strain>
    </source>
</reference>
<dbReference type="CDD" id="cd00555">
    <property type="entry name" value="Maf"/>
    <property type="match status" value="1"/>
</dbReference>
<gene>
    <name evidence="5" type="ORF">AWB77_03599</name>
</gene>
<dbReference type="PANTHER" id="PTHR43213:SF5">
    <property type="entry name" value="BIFUNCTIONAL DTTP_UTP PYROPHOSPHATASE_METHYLTRANSFERASE PROTEIN-RELATED"/>
    <property type="match status" value="1"/>
</dbReference>
<proteinExistence type="inferred from homology"/>
<dbReference type="EMBL" id="FCNX02000008">
    <property type="protein sequence ID" value="SAK76715.1"/>
    <property type="molecule type" value="Genomic_DNA"/>
</dbReference>
<comment type="catalytic activity">
    <reaction evidence="4">
        <text>UTP + H2O = UMP + diphosphate + H(+)</text>
        <dbReference type="Rhea" id="RHEA:29395"/>
        <dbReference type="ChEBI" id="CHEBI:15377"/>
        <dbReference type="ChEBI" id="CHEBI:15378"/>
        <dbReference type="ChEBI" id="CHEBI:33019"/>
        <dbReference type="ChEBI" id="CHEBI:46398"/>
        <dbReference type="ChEBI" id="CHEBI:57865"/>
        <dbReference type="EC" id="3.6.1.9"/>
    </reaction>
</comment>
<dbReference type="GO" id="GO:0005737">
    <property type="term" value="C:cytoplasm"/>
    <property type="evidence" value="ECO:0007669"/>
    <property type="project" value="UniProtKB-SubCell"/>
</dbReference>
<keyword evidence="4" id="KW-0963">Cytoplasm</keyword>
<dbReference type="InterPro" id="IPR029001">
    <property type="entry name" value="ITPase-like_fam"/>
</dbReference>
<keyword evidence="6" id="KW-1185">Reference proteome</keyword>
<evidence type="ECO:0000313" key="5">
    <source>
        <dbReference type="EMBL" id="SAK76715.1"/>
    </source>
</evidence>
<comment type="caution">
    <text evidence="5">The sequence shown here is derived from an EMBL/GenBank/DDBJ whole genome shotgun (WGS) entry which is preliminary data.</text>
</comment>
<evidence type="ECO:0000256" key="4">
    <source>
        <dbReference type="HAMAP-Rule" id="MF_00528"/>
    </source>
</evidence>
<dbReference type="Pfam" id="PF02545">
    <property type="entry name" value="Maf"/>
    <property type="match status" value="1"/>
</dbReference>
<comment type="function">
    <text evidence="4">Nucleoside triphosphate pyrophosphatase that hydrolyzes dTTP and UTP. May have a dual role in cell division arrest and in preventing the incorporation of modified nucleotides into cellular nucleic acids.</text>
</comment>
<dbReference type="GO" id="GO:0036221">
    <property type="term" value="F:UTP diphosphatase activity"/>
    <property type="evidence" value="ECO:0007669"/>
    <property type="project" value="RHEA"/>
</dbReference>
<dbReference type="NCBIfam" id="TIGR00172">
    <property type="entry name" value="maf"/>
    <property type="match status" value="1"/>
</dbReference>
<keyword evidence="3 4" id="KW-0546">Nucleotide metabolism</keyword>
<evidence type="ECO:0000256" key="2">
    <source>
        <dbReference type="ARBA" id="ARBA00022801"/>
    </source>
</evidence>
<dbReference type="GO" id="GO:0036218">
    <property type="term" value="F:dTTP diphosphatase activity"/>
    <property type="evidence" value="ECO:0007669"/>
    <property type="project" value="RHEA"/>
</dbReference>
<feature type="site" description="Important for substrate specificity" evidence="4">
    <location>
        <position position="99"/>
    </location>
</feature>
<feature type="site" description="Important for substrate specificity" evidence="4">
    <location>
        <position position="30"/>
    </location>
</feature>
<dbReference type="STRING" id="1777138.AWB77_03599"/>
<dbReference type="InterPro" id="IPR003697">
    <property type="entry name" value="Maf-like"/>
</dbReference>
<evidence type="ECO:0000256" key="3">
    <source>
        <dbReference type="ARBA" id="ARBA00023080"/>
    </source>
</evidence>
<dbReference type="EC" id="3.6.1.9" evidence="4"/>
<dbReference type="PANTHER" id="PTHR43213">
    <property type="entry name" value="BIFUNCTIONAL DTTP/UTP PYROPHOSPHATASE/METHYLTRANSFERASE PROTEIN-RELATED"/>
    <property type="match status" value="1"/>
</dbReference>
<evidence type="ECO:0000313" key="6">
    <source>
        <dbReference type="Proteomes" id="UP000054903"/>
    </source>
</evidence>
<dbReference type="HAMAP" id="MF_00528">
    <property type="entry name" value="Maf"/>
    <property type="match status" value="1"/>
</dbReference>
<comment type="caution">
    <text evidence="4">Lacks conserved residue(s) required for the propagation of feature annotation.</text>
</comment>
<sequence length="219" mass="23416">MSESNARASFDSDFKMPTHPFVYLASQSPRRQELLRQLGVQFELLLPRADEDAEALEAELPGEAADAYVVRVCALKARAARDRLVAGGHASAPILVADTTVTIDGLILGKPLHEEDALAMLERLAGREHEVLTALAVVDADGALLEPALSRSTVCFARADRAALQRYAASGEPLGKAGAYGIQGRAAEFIERIDGSYSGIMGLPLFETAALLRVARVAF</sequence>
<organism evidence="5 6">
    <name type="scientific">Caballeronia fortuita</name>
    <dbReference type="NCBI Taxonomy" id="1777138"/>
    <lineage>
        <taxon>Bacteria</taxon>
        <taxon>Pseudomonadati</taxon>
        <taxon>Pseudomonadota</taxon>
        <taxon>Betaproteobacteria</taxon>
        <taxon>Burkholderiales</taxon>
        <taxon>Burkholderiaceae</taxon>
        <taxon>Caballeronia</taxon>
    </lineage>
</organism>
<accession>A0A158C2X0</accession>
<dbReference type="SUPFAM" id="SSF52972">
    <property type="entry name" value="ITPase-like"/>
    <property type="match status" value="1"/>
</dbReference>
<feature type="active site" description="Proton acceptor" evidence="4">
    <location>
        <position position="98"/>
    </location>
</feature>
<comment type="similarity">
    <text evidence="4">Belongs to the Maf family. YhdE subfamily.</text>
</comment>
<comment type="subcellular location">
    <subcellularLocation>
        <location evidence="4">Cytoplasm</location>
    </subcellularLocation>
</comment>
<dbReference type="Gene3D" id="3.90.950.10">
    <property type="match status" value="1"/>
</dbReference>
<dbReference type="AlphaFoldDB" id="A0A158C2X0"/>
<name>A0A158C2X0_9BURK</name>
<dbReference type="GO" id="GO:0009117">
    <property type="term" value="P:nucleotide metabolic process"/>
    <property type="evidence" value="ECO:0007669"/>
    <property type="project" value="UniProtKB-KW"/>
</dbReference>
<protein>
    <recommendedName>
        <fullName evidence="4">dTTP/UTP pyrophosphatase</fullName>
        <shortName evidence="4">dTTPase/UTPase</shortName>
        <ecNumber evidence="4">3.6.1.9</ecNumber>
    </recommendedName>
    <alternativeName>
        <fullName evidence="4">Nucleoside triphosphate pyrophosphatase</fullName>
    </alternativeName>
    <alternativeName>
        <fullName evidence="4">Nucleotide pyrophosphatase</fullName>
        <shortName evidence="4">Nucleotide PPase</shortName>
    </alternativeName>
</protein>
<dbReference type="Proteomes" id="UP000054903">
    <property type="component" value="Unassembled WGS sequence"/>
</dbReference>
<comment type="cofactor">
    <cofactor evidence="1 4">
        <name>a divalent metal cation</name>
        <dbReference type="ChEBI" id="CHEBI:60240"/>
    </cofactor>
</comment>
<comment type="catalytic activity">
    <reaction evidence="4">
        <text>dTTP + H2O = dTMP + diphosphate + H(+)</text>
        <dbReference type="Rhea" id="RHEA:28534"/>
        <dbReference type="ChEBI" id="CHEBI:15377"/>
        <dbReference type="ChEBI" id="CHEBI:15378"/>
        <dbReference type="ChEBI" id="CHEBI:33019"/>
        <dbReference type="ChEBI" id="CHEBI:37568"/>
        <dbReference type="ChEBI" id="CHEBI:63528"/>
        <dbReference type="EC" id="3.6.1.9"/>
    </reaction>
</comment>
<evidence type="ECO:0000256" key="1">
    <source>
        <dbReference type="ARBA" id="ARBA00001968"/>
    </source>
</evidence>